<evidence type="ECO:0000259" key="2">
    <source>
        <dbReference type="Pfam" id="PF13449"/>
    </source>
</evidence>
<gene>
    <name evidence="3" type="ORF">F3W81_14160</name>
</gene>
<dbReference type="Gene3D" id="2.130.10.10">
    <property type="entry name" value="YVTN repeat-like/Quinoprotein amine dehydrogenase"/>
    <property type="match status" value="1"/>
</dbReference>
<keyword evidence="4" id="KW-1185">Reference proteome</keyword>
<evidence type="ECO:0000313" key="4">
    <source>
        <dbReference type="Proteomes" id="UP000594118"/>
    </source>
</evidence>
<evidence type="ECO:0000256" key="1">
    <source>
        <dbReference type="SAM" id="MobiDB-lite"/>
    </source>
</evidence>
<dbReference type="Pfam" id="PF13449">
    <property type="entry name" value="Phytase-like"/>
    <property type="match status" value="1"/>
</dbReference>
<proteinExistence type="predicted"/>
<dbReference type="PIRSF" id="PIRSF031900">
    <property type="entry name" value="UCP031900"/>
    <property type="match status" value="1"/>
</dbReference>
<dbReference type="PROSITE" id="PS51257">
    <property type="entry name" value="PROKAR_LIPOPROTEIN"/>
    <property type="match status" value="1"/>
</dbReference>
<feature type="region of interest" description="Disordered" evidence="1">
    <location>
        <begin position="91"/>
        <end position="113"/>
    </location>
</feature>
<dbReference type="InterPro" id="IPR027372">
    <property type="entry name" value="Phytase-like_dom"/>
</dbReference>
<dbReference type="Proteomes" id="UP000594118">
    <property type="component" value="Chromosome"/>
</dbReference>
<feature type="domain" description="Phytase-like" evidence="2">
    <location>
        <begin position="46"/>
        <end position="281"/>
    </location>
</feature>
<accession>A0A7L9WN78</accession>
<organism evidence="3 4">
    <name type="scientific">Pseudooceanicola spongiae</name>
    <dbReference type="NCBI Taxonomy" id="2613965"/>
    <lineage>
        <taxon>Bacteria</taxon>
        <taxon>Pseudomonadati</taxon>
        <taxon>Pseudomonadota</taxon>
        <taxon>Alphaproteobacteria</taxon>
        <taxon>Rhodobacterales</taxon>
        <taxon>Paracoccaceae</taxon>
        <taxon>Pseudooceanicola</taxon>
    </lineage>
</organism>
<dbReference type="KEGG" id="pshq:F3W81_14160"/>
<dbReference type="AlphaFoldDB" id="A0A7L9WN78"/>
<dbReference type="InterPro" id="IPR015943">
    <property type="entry name" value="WD40/YVTN_repeat-like_dom_sf"/>
</dbReference>
<dbReference type="EMBL" id="CP045201">
    <property type="protein sequence ID" value="QOL81865.1"/>
    <property type="molecule type" value="Genomic_DNA"/>
</dbReference>
<reference evidence="3 4" key="1">
    <citation type="submission" date="2019-10" db="EMBL/GenBank/DDBJ databases">
        <title>Pseudopuniceibacterium sp. HQ09 islated from Antarctica.</title>
        <authorList>
            <person name="Liao L."/>
            <person name="Su S."/>
            <person name="Chen B."/>
            <person name="Yu Y."/>
        </authorList>
    </citation>
    <scope>NUCLEOTIDE SEQUENCE [LARGE SCALE GENOMIC DNA]</scope>
    <source>
        <strain evidence="3 4">HQ09</strain>
    </source>
</reference>
<sequence length="301" mass="32532">MRLRSTVALIAVTGAVLAGVSCGNILTASETSAIAAPVSVQSALPRIGGLSGIEVVAGGDQFIGLSDRGFLVFGRLIRQNGRLTEAHVDSRLDFPAPDGSTDPMGAGDSEGLARDKDGRLRISLEQNNAVWRIEDDGLTTQLPDPPETGQLIANGKYEALAVDDSGALYTLPETVIEKRRFVPLWRLDGEAWSKVRDVPLIDNFHPVGADFGPDGAFYLLERAFGLGFSNQIRRFDLSDPSDPGRVIWRTDEHLRANFEGLSVWQDATGRTMLTMVSDDNFLPLLESAILEISLDSLGPSR</sequence>
<dbReference type="SUPFAM" id="SSF101898">
    <property type="entry name" value="NHL repeat"/>
    <property type="match status" value="1"/>
</dbReference>
<name>A0A7L9WN78_9RHOB</name>
<evidence type="ECO:0000313" key="3">
    <source>
        <dbReference type="EMBL" id="QOL81865.1"/>
    </source>
</evidence>
<protein>
    <submittedName>
        <fullName evidence="3">Esterase-like activity of phytase family protein</fullName>
    </submittedName>
</protein>
<dbReference type="InterPro" id="IPR014567">
    <property type="entry name" value="UCP031900"/>
</dbReference>